<comment type="caution">
    <text evidence="1">The sequence shown here is derived from an EMBL/GenBank/DDBJ whole genome shotgun (WGS) entry which is preliminary data.</text>
</comment>
<name>A0ABQ5G871_9ASTR</name>
<keyword evidence="2" id="KW-1185">Reference proteome</keyword>
<gene>
    <name evidence="1" type="ORF">Tco_1031037</name>
</gene>
<accession>A0ABQ5G871</accession>
<dbReference type="Proteomes" id="UP001151760">
    <property type="component" value="Unassembled WGS sequence"/>
</dbReference>
<reference evidence="1" key="2">
    <citation type="submission" date="2022-01" db="EMBL/GenBank/DDBJ databases">
        <authorList>
            <person name="Yamashiro T."/>
            <person name="Shiraishi A."/>
            <person name="Satake H."/>
            <person name="Nakayama K."/>
        </authorList>
    </citation>
    <scope>NUCLEOTIDE SEQUENCE</scope>
</reference>
<organism evidence="1 2">
    <name type="scientific">Tanacetum coccineum</name>
    <dbReference type="NCBI Taxonomy" id="301880"/>
    <lineage>
        <taxon>Eukaryota</taxon>
        <taxon>Viridiplantae</taxon>
        <taxon>Streptophyta</taxon>
        <taxon>Embryophyta</taxon>
        <taxon>Tracheophyta</taxon>
        <taxon>Spermatophyta</taxon>
        <taxon>Magnoliopsida</taxon>
        <taxon>eudicotyledons</taxon>
        <taxon>Gunneridae</taxon>
        <taxon>Pentapetalae</taxon>
        <taxon>asterids</taxon>
        <taxon>campanulids</taxon>
        <taxon>Asterales</taxon>
        <taxon>Asteraceae</taxon>
        <taxon>Asteroideae</taxon>
        <taxon>Anthemideae</taxon>
        <taxon>Anthemidinae</taxon>
        <taxon>Tanacetum</taxon>
    </lineage>
</organism>
<evidence type="ECO:0000313" key="2">
    <source>
        <dbReference type="Proteomes" id="UP001151760"/>
    </source>
</evidence>
<dbReference type="EMBL" id="BQNB010018193">
    <property type="protein sequence ID" value="GJT71751.1"/>
    <property type="molecule type" value="Genomic_DNA"/>
</dbReference>
<dbReference type="PANTHER" id="PTHR33116:SF78">
    <property type="entry name" value="OS12G0587133 PROTEIN"/>
    <property type="match status" value="1"/>
</dbReference>
<dbReference type="PANTHER" id="PTHR33116">
    <property type="entry name" value="REVERSE TRANSCRIPTASE ZINC-BINDING DOMAIN-CONTAINING PROTEIN-RELATED-RELATED"/>
    <property type="match status" value="1"/>
</dbReference>
<protein>
    <submittedName>
        <fullName evidence="1">Uncharacterized protein</fullName>
    </submittedName>
</protein>
<reference evidence="1" key="1">
    <citation type="journal article" date="2022" name="Int. J. Mol. Sci.">
        <title>Draft Genome of Tanacetum Coccineum: Genomic Comparison of Closely Related Tanacetum-Family Plants.</title>
        <authorList>
            <person name="Yamashiro T."/>
            <person name="Shiraishi A."/>
            <person name="Nakayama K."/>
            <person name="Satake H."/>
        </authorList>
    </citation>
    <scope>NUCLEOTIDE SEQUENCE</scope>
</reference>
<evidence type="ECO:0000313" key="1">
    <source>
        <dbReference type="EMBL" id="GJT71751.1"/>
    </source>
</evidence>
<proteinExistence type="predicted"/>
<sequence>MCANWGILADKFNKRLSNWKAMSLSFGGRVTLIKSVLGSLGQNLKIGMERRARLRSSLELCELLELCSLVAHLRLSDNGDS</sequence>